<dbReference type="GO" id="GO:0004614">
    <property type="term" value="F:phosphoglucomutase activity"/>
    <property type="evidence" value="ECO:0007669"/>
    <property type="project" value="UniProtKB-EC"/>
</dbReference>
<comment type="catalytic activity">
    <reaction evidence="1">
        <text>alpha-D-glucose 1-phosphate = alpha-D-glucose 6-phosphate</text>
        <dbReference type="Rhea" id="RHEA:23536"/>
        <dbReference type="ChEBI" id="CHEBI:58225"/>
        <dbReference type="ChEBI" id="CHEBI:58601"/>
        <dbReference type="EC" id="5.4.2.2"/>
    </reaction>
</comment>
<dbReference type="EMBL" id="SEOL01000004">
    <property type="protein sequence ID" value="MBL0849012.1"/>
    <property type="molecule type" value="Genomic_DNA"/>
</dbReference>
<dbReference type="GO" id="GO:0005829">
    <property type="term" value="C:cytosol"/>
    <property type="evidence" value="ECO:0007669"/>
    <property type="project" value="TreeGrafter"/>
</dbReference>
<keyword evidence="5" id="KW-0597">Phosphoprotein</keyword>
<dbReference type="PANTHER" id="PTHR22573">
    <property type="entry name" value="PHOSPHOHEXOMUTASE FAMILY MEMBER"/>
    <property type="match status" value="1"/>
</dbReference>
<dbReference type="InterPro" id="IPR016055">
    <property type="entry name" value="A-D-PHexomutase_a/b/a-I/II/III"/>
</dbReference>
<dbReference type="FunFam" id="3.40.120.10:FF:000004">
    <property type="entry name" value="Phosphoglucomutase 5"/>
    <property type="match status" value="1"/>
</dbReference>
<dbReference type="PROSITE" id="PS00710">
    <property type="entry name" value="PGM_PMM"/>
    <property type="match status" value="1"/>
</dbReference>
<dbReference type="GO" id="GO:0005975">
    <property type="term" value="P:carbohydrate metabolic process"/>
    <property type="evidence" value="ECO:0007669"/>
    <property type="project" value="InterPro"/>
</dbReference>
<evidence type="ECO:0000256" key="5">
    <source>
        <dbReference type="ARBA" id="ARBA00022553"/>
    </source>
</evidence>
<evidence type="ECO:0000256" key="8">
    <source>
        <dbReference type="ARBA" id="ARBA00023235"/>
    </source>
</evidence>
<dbReference type="AlphaFoldDB" id="A0A937DM07"/>
<feature type="domain" description="Alpha-D-phosphohexomutase alpha/beta/alpha" evidence="12">
    <location>
        <begin position="294"/>
        <end position="406"/>
    </location>
</feature>
<keyword evidence="7 9" id="KW-0460">Magnesium</keyword>
<dbReference type="NCBIfam" id="NF005737">
    <property type="entry name" value="PRK07564.1-1"/>
    <property type="match status" value="1"/>
</dbReference>
<keyword evidence="6 9" id="KW-0479">Metal-binding</keyword>
<accession>A0A937DM07</accession>
<dbReference type="Pfam" id="PF24947">
    <property type="entry name" value="PGM1_C_vert_fung"/>
    <property type="match status" value="1"/>
</dbReference>
<sequence>MSITVPTTPYSDQKTGTSGLRKKISVFQQESYVENFIQALFNSMKDCTDKTLIVGGDGRFYNRIVIQKIIKMAAANGFGRIIIGKGGILSTPAVSHIVRKYKACGGIILSASHNPAGPTGDFGIKYNTSNGGPASEKITEVIFQESLKICSYKIMETDNINIENISTKELAHMTISIIDPLEDYIELMEKIFDFDAIRKLITLGFKIDIDCMNGVIGPYAKEILGERLGAPSGSIRNFVPLEDFGGRHPDPNLIHAKDLYERMMKDDGADFGAACDGDGDRSMILGKGIFINPSDSLAIIVANAGLIPGYAAGLAGVARSMPTSSALDRVAEKLELKLYETPTGWKFFSNLLESGKITICGEESFGAGSDHSREKDGLWAILCWLNILAVRGESLVDIIHQHWTTYGRNYYSRHDYVNIPIKNAQEFMNALHSKLGLLVGKRFIGKTIEKAENFLYEDPIDCSISDQQGIRIIFDDSTRIIYRISGTDTDRSTIRIYIDYYESDSSKHLQDTQKALASLLTVYQHISCLRHYLGEQKPMISS</sequence>
<dbReference type="Proteomes" id="UP000736856">
    <property type="component" value="Unassembled WGS sequence"/>
</dbReference>
<comment type="similarity">
    <text evidence="3 9">Belongs to the phosphohexose mutase family.</text>
</comment>
<evidence type="ECO:0000256" key="2">
    <source>
        <dbReference type="ARBA" id="ARBA00001946"/>
    </source>
</evidence>
<dbReference type="InterPro" id="IPR005846">
    <property type="entry name" value="A-D-PHexomutase_a/b/a-III"/>
</dbReference>
<evidence type="ECO:0000259" key="10">
    <source>
        <dbReference type="Pfam" id="PF02878"/>
    </source>
</evidence>
<evidence type="ECO:0000256" key="6">
    <source>
        <dbReference type="ARBA" id="ARBA00022723"/>
    </source>
</evidence>
<evidence type="ECO:0000313" key="14">
    <source>
        <dbReference type="Proteomes" id="UP000736856"/>
    </source>
</evidence>
<feature type="domain" description="Alpha-D-phosphohexomutase alpha/beta/alpha" evidence="10">
    <location>
        <begin position="13"/>
        <end position="148"/>
    </location>
</feature>
<feature type="domain" description="Alpha-D-phosphohexomutase alpha/beta/alpha" evidence="11">
    <location>
        <begin position="182"/>
        <end position="285"/>
    </location>
</feature>
<dbReference type="InterPro" id="IPR016066">
    <property type="entry name" value="A-D-PHexomutase_CS"/>
</dbReference>
<dbReference type="Pfam" id="PF02878">
    <property type="entry name" value="PGM_PMM_I"/>
    <property type="match status" value="1"/>
</dbReference>
<evidence type="ECO:0000259" key="12">
    <source>
        <dbReference type="Pfam" id="PF02880"/>
    </source>
</evidence>
<dbReference type="Pfam" id="PF02880">
    <property type="entry name" value="PGM_PMM_III"/>
    <property type="match status" value="1"/>
</dbReference>
<dbReference type="Gene3D" id="3.30.310.50">
    <property type="entry name" value="Alpha-D-phosphohexomutase, C-terminal domain"/>
    <property type="match status" value="1"/>
</dbReference>
<organism evidence="13 14">
    <name type="scientific">Candidatus Liberibacter ctenarytainae</name>
    <dbReference type="NCBI Taxonomy" id="2020335"/>
    <lineage>
        <taxon>Bacteria</taxon>
        <taxon>Pseudomonadati</taxon>
        <taxon>Pseudomonadota</taxon>
        <taxon>Alphaproteobacteria</taxon>
        <taxon>Hyphomicrobiales</taxon>
        <taxon>Rhizobiaceae</taxon>
        <taxon>Liberibacter</taxon>
    </lineage>
</organism>
<keyword evidence="8 13" id="KW-0413">Isomerase</keyword>
<dbReference type="FunFam" id="3.40.120.10:FF:000005">
    <property type="entry name" value="Phosphoglucomutase 5"/>
    <property type="match status" value="1"/>
</dbReference>
<evidence type="ECO:0000256" key="3">
    <source>
        <dbReference type="ARBA" id="ARBA00010231"/>
    </source>
</evidence>
<dbReference type="PRINTS" id="PR00509">
    <property type="entry name" value="PGMPMM"/>
</dbReference>
<evidence type="ECO:0000259" key="11">
    <source>
        <dbReference type="Pfam" id="PF02879"/>
    </source>
</evidence>
<dbReference type="InterPro" id="IPR036900">
    <property type="entry name" value="A-D-PHexomutase_C_sf"/>
</dbReference>
<comment type="cofactor">
    <cofactor evidence="2">
        <name>Mg(2+)</name>
        <dbReference type="ChEBI" id="CHEBI:18420"/>
    </cofactor>
</comment>
<dbReference type="EC" id="5.4.2.2" evidence="4"/>
<dbReference type="GO" id="GO:0000287">
    <property type="term" value="F:magnesium ion binding"/>
    <property type="evidence" value="ECO:0007669"/>
    <property type="project" value="InterPro"/>
</dbReference>
<dbReference type="SUPFAM" id="SSF55957">
    <property type="entry name" value="Phosphoglucomutase, C-terminal domain"/>
    <property type="match status" value="1"/>
</dbReference>
<dbReference type="SUPFAM" id="SSF53738">
    <property type="entry name" value="Phosphoglucomutase, first 3 domains"/>
    <property type="match status" value="3"/>
</dbReference>
<dbReference type="Pfam" id="PF02879">
    <property type="entry name" value="PGM_PMM_II"/>
    <property type="match status" value="1"/>
</dbReference>
<protein>
    <recommendedName>
        <fullName evidence="4">phosphoglucomutase (alpha-D-glucose-1,6-bisphosphate-dependent)</fullName>
        <ecNumber evidence="4">5.4.2.2</ecNumber>
    </recommendedName>
</protein>
<gene>
    <name evidence="13" type="ORF">EU981_02840</name>
</gene>
<evidence type="ECO:0000256" key="4">
    <source>
        <dbReference type="ARBA" id="ARBA00012728"/>
    </source>
</evidence>
<evidence type="ECO:0000256" key="1">
    <source>
        <dbReference type="ARBA" id="ARBA00000443"/>
    </source>
</evidence>
<evidence type="ECO:0000256" key="7">
    <source>
        <dbReference type="ARBA" id="ARBA00022842"/>
    </source>
</evidence>
<reference evidence="13" key="1">
    <citation type="submission" date="2019-02" db="EMBL/GenBank/DDBJ databases">
        <title>A novel Candidatus Liberibacter species associated with the New Zealand native fuchsia psyllid, Ctenarytaina fuchsiae.</title>
        <authorList>
            <person name="Thompson S.M."/>
            <person name="Jorgensen N."/>
            <person name="David C."/>
            <person name="Bulman S.R."/>
            <person name="Smith G.R."/>
        </authorList>
    </citation>
    <scope>NUCLEOTIDE SEQUENCE</scope>
    <source>
        <strain evidence="13">Oxford</strain>
    </source>
</reference>
<evidence type="ECO:0000313" key="13">
    <source>
        <dbReference type="EMBL" id="MBL0849012.1"/>
    </source>
</evidence>
<evidence type="ECO:0000256" key="9">
    <source>
        <dbReference type="RuleBase" id="RU004326"/>
    </source>
</evidence>
<comment type="caution">
    <text evidence="13">The sequence shown here is derived from an EMBL/GenBank/DDBJ whole genome shotgun (WGS) entry which is preliminary data.</text>
</comment>
<dbReference type="InterPro" id="IPR005844">
    <property type="entry name" value="A-D-PHexomutase_a/b/a-I"/>
</dbReference>
<proteinExistence type="inferred from homology"/>
<name>A0A937DM07_9HYPH</name>
<dbReference type="FunFam" id="3.30.310.50:FF:000002">
    <property type="entry name" value="Phosphoglucomutase 5"/>
    <property type="match status" value="1"/>
</dbReference>
<dbReference type="Gene3D" id="3.40.120.10">
    <property type="entry name" value="Alpha-D-Glucose-1,6-Bisphosphate, subunit A, domain 3"/>
    <property type="match status" value="3"/>
</dbReference>
<dbReference type="InterPro" id="IPR045244">
    <property type="entry name" value="PGM"/>
</dbReference>
<dbReference type="InterPro" id="IPR005845">
    <property type="entry name" value="A-D-PHexomutase_a/b/a-II"/>
</dbReference>
<dbReference type="PANTHER" id="PTHR22573:SF2">
    <property type="entry name" value="PHOSPHOGLUCOMUTASE"/>
    <property type="match status" value="1"/>
</dbReference>
<dbReference type="InterPro" id="IPR005841">
    <property type="entry name" value="Alpha-D-phosphohexomutase_SF"/>
</dbReference>